<dbReference type="EMBL" id="JAIWYP010000007">
    <property type="protein sequence ID" value="KAH3796856.1"/>
    <property type="molecule type" value="Genomic_DNA"/>
</dbReference>
<evidence type="ECO:0000256" key="1">
    <source>
        <dbReference type="SAM" id="MobiDB-lite"/>
    </source>
</evidence>
<dbReference type="AlphaFoldDB" id="A0A9D4FHP9"/>
<comment type="caution">
    <text evidence="2">The sequence shown here is derived from an EMBL/GenBank/DDBJ whole genome shotgun (WGS) entry which is preliminary data.</text>
</comment>
<reference evidence="2" key="1">
    <citation type="journal article" date="2019" name="bioRxiv">
        <title>The Genome of the Zebra Mussel, Dreissena polymorpha: A Resource for Invasive Species Research.</title>
        <authorList>
            <person name="McCartney M.A."/>
            <person name="Auch B."/>
            <person name="Kono T."/>
            <person name="Mallez S."/>
            <person name="Zhang Y."/>
            <person name="Obille A."/>
            <person name="Becker A."/>
            <person name="Abrahante J.E."/>
            <person name="Garbe J."/>
            <person name="Badalamenti J.P."/>
            <person name="Herman A."/>
            <person name="Mangelson H."/>
            <person name="Liachko I."/>
            <person name="Sullivan S."/>
            <person name="Sone E.D."/>
            <person name="Koren S."/>
            <person name="Silverstein K.A.T."/>
            <person name="Beckman K.B."/>
            <person name="Gohl D.M."/>
        </authorList>
    </citation>
    <scope>NUCLEOTIDE SEQUENCE</scope>
    <source>
        <strain evidence="2">Duluth1</strain>
        <tissue evidence="2">Whole animal</tissue>
    </source>
</reference>
<proteinExistence type="predicted"/>
<accession>A0A9D4FHP9</accession>
<keyword evidence="3" id="KW-1185">Reference proteome</keyword>
<gene>
    <name evidence="2" type="ORF">DPMN_150431</name>
</gene>
<evidence type="ECO:0000313" key="2">
    <source>
        <dbReference type="EMBL" id="KAH3796856.1"/>
    </source>
</evidence>
<name>A0A9D4FHP9_DREPO</name>
<protein>
    <submittedName>
        <fullName evidence="2">Uncharacterized protein</fullName>
    </submittedName>
</protein>
<evidence type="ECO:0000313" key="3">
    <source>
        <dbReference type="Proteomes" id="UP000828390"/>
    </source>
</evidence>
<reference evidence="2" key="2">
    <citation type="submission" date="2020-11" db="EMBL/GenBank/DDBJ databases">
        <authorList>
            <person name="McCartney M.A."/>
            <person name="Auch B."/>
            <person name="Kono T."/>
            <person name="Mallez S."/>
            <person name="Becker A."/>
            <person name="Gohl D.M."/>
            <person name="Silverstein K.A.T."/>
            <person name="Koren S."/>
            <person name="Bechman K.B."/>
            <person name="Herman A."/>
            <person name="Abrahante J.E."/>
            <person name="Garbe J."/>
        </authorList>
    </citation>
    <scope>NUCLEOTIDE SEQUENCE</scope>
    <source>
        <strain evidence="2">Duluth1</strain>
        <tissue evidence="2">Whole animal</tissue>
    </source>
</reference>
<feature type="region of interest" description="Disordered" evidence="1">
    <location>
        <begin position="1"/>
        <end position="24"/>
    </location>
</feature>
<organism evidence="2 3">
    <name type="scientific">Dreissena polymorpha</name>
    <name type="common">Zebra mussel</name>
    <name type="synonym">Mytilus polymorpha</name>
    <dbReference type="NCBI Taxonomy" id="45954"/>
    <lineage>
        <taxon>Eukaryota</taxon>
        <taxon>Metazoa</taxon>
        <taxon>Spiralia</taxon>
        <taxon>Lophotrochozoa</taxon>
        <taxon>Mollusca</taxon>
        <taxon>Bivalvia</taxon>
        <taxon>Autobranchia</taxon>
        <taxon>Heteroconchia</taxon>
        <taxon>Euheterodonta</taxon>
        <taxon>Imparidentia</taxon>
        <taxon>Neoheterodontei</taxon>
        <taxon>Myida</taxon>
        <taxon>Dreissenoidea</taxon>
        <taxon>Dreissenidae</taxon>
        <taxon>Dreissena</taxon>
    </lineage>
</organism>
<sequence length="78" mass="9128">MKNEERGLTRFARPARSSWRGDGRRQELLTVSPLKGHDEEKAAFIVRKEAVNMQRHQLHPIIKQALLHPYPTETPQHH</sequence>
<dbReference type="Proteomes" id="UP000828390">
    <property type="component" value="Unassembled WGS sequence"/>
</dbReference>